<dbReference type="PANTHER" id="PTHR34818">
    <property type="entry name" value="PROTEIN BLI-3"/>
    <property type="match status" value="1"/>
</dbReference>
<accession>A0A7K1FNZ3</accession>
<dbReference type="SUPFAM" id="SSF50475">
    <property type="entry name" value="FMN-binding split barrel"/>
    <property type="match status" value="1"/>
</dbReference>
<reference evidence="2 3" key="1">
    <citation type="submission" date="2019-11" db="EMBL/GenBank/DDBJ databases">
        <authorList>
            <person name="Jiang L.-Q."/>
        </authorList>
    </citation>
    <scope>NUCLEOTIDE SEQUENCE [LARGE SCALE GENOMIC DNA]</scope>
    <source>
        <strain evidence="2 3">YIM 132087</strain>
    </source>
</reference>
<dbReference type="Proteomes" id="UP000460221">
    <property type="component" value="Unassembled WGS sequence"/>
</dbReference>
<protein>
    <submittedName>
        <fullName evidence="2">Pyridoxamine 5'-phosphate oxidase</fullName>
    </submittedName>
</protein>
<dbReference type="PANTHER" id="PTHR34818:SF1">
    <property type="entry name" value="PROTEIN BLI-3"/>
    <property type="match status" value="1"/>
</dbReference>
<sequence length="167" mass="18323">MNSTQDDSPDQVRKVAEIAKDMRFAMLTTIDEQGTLVARPMAHQEVEFDGDLWFVAERASRKVRHITADPHVGVTMSSSDSWLSMDGTAELITDPAKAKELWNAGVAAWMPQGPEDPSVVLIKVAVATAQYWDTPGGRIASVFSFIKARVTGHRYEGGEEGVVHLPE</sequence>
<comment type="caution">
    <text evidence="2">The sequence shown here is derived from an EMBL/GenBank/DDBJ whole genome shotgun (WGS) entry which is preliminary data.</text>
</comment>
<feature type="domain" description="General stress protein FMN-binding split barrel" evidence="1">
    <location>
        <begin position="10"/>
        <end position="156"/>
    </location>
</feature>
<dbReference type="Gene3D" id="2.30.110.10">
    <property type="entry name" value="Electron Transport, Fmn-binding Protein, Chain A"/>
    <property type="match status" value="1"/>
</dbReference>
<dbReference type="InterPro" id="IPR012349">
    <property type="entry name" value="Split_barrel_FMN-bd"/>
</dbReference>
<name>A0A7K1FNZ3_9ACTN</name>
<dbReference type="InterPro" id="IPR052917">
    <property type="entry name" value="Stress-Dev_Protein"/>
</dbReference>
<gene>
    <name evidence="2" type="ORF">GIS00_13490</name>
</gene>
<organism evidence="2 3">
    <name type="scientific">Nakamurella alba</name>
    <dbReference type="NCBI Taxonomy" id="2665158"/>
    <lineage>
        <taxon>Bacteria</taxon>
        <taxon>Bacillati</taxon>
        <taxon>Actinomycetota</taxon>
        <taxon>Actinomycetes</taxon>
        <taxon>Nakamurellales</taxon>
        <taxon>Nakamurellaceae</taxon>
        <taxon>Nakamurella</taxon>
    </lineage>
</organism>
<dbReference type="InterPro" id="IPR038725">
    <property type="entry name" value="YdaG_split_barrel_FMN-bd"/>
</dbReference>
<dbReference type="AlphaFoldDB" id="A0A7K1FNZ3"/>
<proteinExistence type="predicted"/>
<evidence type="ECO:0000313" key="3">
    <source>
        <dbReference type="Proteomes" id="UP000460221"/>
    </source>
</evidence>
<evidence type="ECO:0000259" key="1">
    <source>
        <dbReference type="Pfam" id="PF16242"/>
    </source>
</evidence>
<dbReference type="Pfam" id="PF16242">
    <property type="entry name" value="Pyrid_ox_like"/>
    <property type="match status" value="1"/>
</dbReference>
<keyword evidence="3" id="KW-1185">Reference proteome</keyword>
<dbReference type="RefSeq" id="WP_154768947.1">
    <property type="nucleotide sequence ID" value="NZ_WLYK01000005.1"/>
</dbReference>
<dbReference type="EMBL" id="WLYK01000005">
    <property type="protein sequence ID" value="MTD14953.1"/>
    <property type="molecule type" value="Genomic_DNA"/>
</dbReference>
<evidence type="ECO:0000313" key="2">
    <source>
        <dbReference type="EMBL" id="MTD14953.1"/>
    </source>
</evidence>